<reference evidence="4 5" key="1">
    <citation type="journal article" date="2020" name="Nat. Commun.">
        <title>Genome of Tripterygium wilfordii and identification of cytochrome P450 involved in triptolide biosynthesis.</title>
        <authorList>
            <person name="Tu L."/>
            <person name="Su P."/>
            <person name="Zhang Z."/>
            <person name="Gao L."/>
            <person name="Wang J."/>
            <person name="Hu T."/>
            <person name="Zhou J."/>
            <person name="Zhang Y."/>
            <person name="Zhao Y."/>
            <person name="Liu Y."/>
            <person name="Song Y."/>
            <person name="Tong Y."/>
            <person name="Lu Y."/>
            <person name="Yang J."/>
            <person name="Xu C."/>
            <person name="Jia M."/>
            <person name="Peters R.J."/>
            <person name="Huang L."/>
            <person name="Gao W."/>
        </authorList>
    </citation>
    <scope>NUCLEOTIDE SEQUENCE [LARGE SCALE GENOMIC DNA]</scope>
    <source>
        <strain evidence="5">cv. XIE 37</strain>
        <tissue evidence="4">Leaf</tissue>
    </source>
</reference>
<sequence>MSGNSRDRVTITLGRSGQVVKRAVSDVDYSNSMPNSGSKRSLRERLGSNLDDSLARGNQISNKRHRGDGSLMSWNGKGGDERIGKDDLRFKLMQKNVFRRGHTDDDDQKIDLREKLSRIQHPSNNLDTRKSMPESRETSIMGRIPESRETSIIGRIPESRETSIMGRIPPRRSADDLPRMDSSRNSYPVWTLDHLRQRSSDQIVGTSRGLSPPRSVEDLRRRPSRAYDDVRAVPYMRKDIIDAPRPVNSSALLTKPTMPMVDEQHTVDGLLHTLGLGKYAILFKAEEVDMTALKQMGENDLKELGIPMVSFLLFSTRVHVW</sequence>
<dbReference type="EMBL" id="JAAARO010000006">
    <property type="protein sequence ID" value="KAF5746645.1"/>
    <property type="molecule type" value="Genomic_DNA"/>
</dbReference>
<dbReference type="PANTHER" id="PTHR10627">
    <property type="entry name" value="SCP160"/>
    <property type="match status" value="1"/>
</dbReference>
<feature type="domain" description="SAM" evidence="3">
    <location>
        <begin position="266"/>
        <end position="306"/>
    </location>
</feature>
<dbReference type="InterPro" id="IPR013761">
    <property type="entry name" value="SAM/pointed_sf"/>
</dbReference>
<dbReference type="AlphaFoldDB" id="A0A7J7DJV6"/>
<organism evidence="4 5">
    <name type="scientific">Tripterygium wilfordii</name>
    <name type="common">Thunder God vine</name>
    <dbReference type="NCBI Taxonomy" id="458696"/>
    <lineage>
        <taxon>Eukaryota</taxon>
        <taxon>Viridiplantae</taxon>
        <taxon>Streptophyta</taxon>
        <taxon>Embryophyta</taxon>
        <taxon>Tracheophyta</taxon>
        <taxon>Spermatophyta</taxon>
        <taxon>Magnoliopsida</taxon>
        <taxon>eudicotyledons</taxon>
        <taxon>Gunneridae</taxon>
        <taxon>Pentapetalae</taxon>
        <taxon>rosids</taxon>
        <taxon>fabids</taxon>
        <taxon>Celastrales</taxon>
        <taxon>Celastraceae</taxon>
        <taxon>Tripterygium</taxon>
    </lineage>
</organism>
<protein>
    <submittedName>
        <fullName evidence="4">Sterile alpha motif domain-containing protein putative isoform 3</fullName>
    </submittedName>
</protein>
<dbReference type="Proteomes" id="UP000593562">
    <property type="component" value="Unassembled WGS sequence"/>
</dbReference>
<dbReference type="Gene3D" id="1.10.150.50">
    <property type="entry name" value="Transcription Factor, Ets-1"/>
    <property type="match status" value="1"/>
</dbReference>
<dbReference type="FunCoup" id="A0A7J7DJV6">
    <property type="interactions" value="2651"/>
</dbReference>
<evidence type="ECO:0000259" key="3">
    <source>
        <dbReference type="Pfam" id="PF00536"/>
    </source>
</evidence>
<dbReference type="PANTHER" id="PTHR10627:SF74">
    <property type="entry name" value="OS08G0526500 PROTEIN"/>
    <property type="match status" value="1"/>
</dbReference>
<evidence type="ECO:0000256" key="1">
    <source>
        <dbReference type="ARBA" id="ARBA00022737"/>
    </source>
</evidence>
<feature type="region of interest" description="Disordered" evidence="2">
    <location>
        <begin position="156"/>
        <end position="182"/>
    </location>
</feature>
<proteinExistence type="predicted"/>
<feature type="compositionally biased region" description="Basic and acidic residues" evidence="2">
    <location>
        <begin position="127"/>
        <end position="137"/>
    </location>
</feature>
<evidence type="ECO:0000256" key="2">
    <source>
        <dbReference type="SAM" id="MobiDB-lite"/>
    </source>
</evidence>
<feature type="compositionally biased region" description="Basic and acidic residues" evidence="2">
    <location>
        <begin position="172"/>
        <end position="182"/>
    </location>
</feature>
<keyword evidence="1" id="KW-0677">Repeat</keyword>
<name>A0A7J7DJV6_TRIWF</name>
<dbReference type="InterPro" id="IPR001660">
    <property type="entry name" value="SAM"/>
</dbReference>
<evidence type="ECO:0000313" key="4">
    <source>
        <dbReference type="EMBL" id="KAF5746645.1"/>
    </source>
</evidence>
<comment type="caution">
    <text evidence="4">The sequence shown here is derived from an EMBL/GenBank/DDBJ whole genome shotgun (WGS) entry which is preliminary data.</text>
</comment>
<gene>
    <name evidence="4" type="ORF">HS088_TW06G00816</name>
</gene>
<dbReference type="InParanoid" id="A0A7J7DJV6"/>
<evidence type="ECO:0000313" key="5">
    <source>
        <dbReference type="Proteomes" id="UP000593562"/>
    </source>
</evidence>
<feature type="region of interest" description="Disordered" evidence="2">
    <location>
        <begin position="201"/>
        <end position="221"/>
    </location>
</feature>
<feature type="region of interest" description="Disordered" evidence="2">
    <location>
        <begin position="50"/>
        <end position="78"/>
    </location>
</feature>
<dbReference type="Pfam" id="PF00536">
    <property type="entry name" value="SAM_1"/>
    <property type="match status" value="1"/>
</dbReference>
<keyword evidence="5" id="KW-1185">Reference proteome</keyword>
<accession>A0A7J7DJV6</accession>
<feature type="region of interest" description="Disordered" evidence="2">
    <location>
        <begin position="121"/>
        <end position="140"/>
    </location>
</feature>
<dbReference type="SUPFAM" id="SSF47769">
    <property type="entry name" value="SAM/Pointed domain"/>
    <property type="match status" value="1"/>
</dbReference>